<sequence length="66" mass="7576">MFGLFSRNYKKAAMTFLRQHTVGQRVYSVGDGGAKMRYLRECGHVVSDRVSDTRWVHKIVSKPKST</sequence>
<proteinExistence type="predicted"/>
<keyword evidence="2" id="KW-1185">Reference proteome</keyword>
<name>A0ABM8B2K8_9BACT</name>
<organism evidence="1 2">
    <name type="scientific">Pseudodesulfovibrio nedwellii</name>
    <dbReference type="NCBI Taxonomy" id="2973072"/>
    <lineage>
        <taxon>Bacteria</taxon>
        <taxon>Pseudomonadati</taxon>
        <taxon>Thermodesulfobacteriota</taxon>
        <taxon>Desulfovibrionia</taxon>
        <taxon>Desulfovibrionales</taxon>
        <taxon>Desulfovibrionaceae</taxon>
    </lineage>
</organism>
<accession>A0ABM8B2K8</accession>
<dbReference type="Proteomes" id="UP001317742">
    <property type="component" value="Chromosome"/>
</dbReference>
<gene>
    <name evidence="1" type="ORF">SYK_24030</name>
</gene>
<evidence type="ECO:0000313" key="2">
    <source>
        <dbReference type="Proteomes" id="UP001317742"/>
    </source>
</evidence>
<protein>
    <submittedName>
        <fullName evidence="1">Uncharacterized protein</fullName>
    </submittedName>
</protein>
<dbReference type="EMBL" id="AP026709">
    <property type="protein sequence ID" value="BDQ38043.1"/>
    <property type="molecule type" value="Genomic_DNA"/>
</dbReference>
<evidence type="ECO:0000313" key="1">
    <source>
        <dbReference type="EMBL" id="BDQ38043.1"/>
    </source>
</evidence>
<reference evidence="1 2" key="1">
    <citation type="submission" date="2022-08" db="EMBL/GenBank/DDBJ databases">
        <title>Genome Sequence of the sulphate-reducing bacterium, Pseudodesulfovibrio sp. SYK.</title>
        <authorList>
            <person name="Kondo R."/>
            <person name="Kataoka T."/>
        </authorList>
    </citation>
    <scope>NUCLEOTIDE SEQUENCE [LARGE SCALE GENOMIC DNA]</scope>
    <source>
        <strain evidence="1 2">SYK</strain>
    </source>
</reference>